<accession>A0ABN3JCQ8</accession>
<comment type="similarity">
    <text evidence="2">Belongs to the terpene synthase family.</text>
</comment>
<dbReference type="InterPro" id="IPR034686">
    <property type="entry name" value="Terpene_cyclase-like_2"/>
</dbReference>
<evidence type="ECO:0000313" key="3">
    <source>
        <dbReference type="EMBL" id="GAA2425475.1"/>
    </source>
</evidence>
<evidence type="ECO:0000256" key="2">
    <source>
        <dbReference type="RuleBase" id="RU366034"/>
    </source>
</evidence>
<keyword evidence="4" id="KW-1185">Reference proteome</keyword>
<dbReference type="EMBL" id="BAAARW010000015">
    <property type="protein sequence ID" value="GAA2425475.1"/>
    <property type="molecule type" value="Genomic_DNA"/>
</dbReference>
<dbReference type="InterPro" id="IPR008949">
    <property type="entry name" value="Isoprenoid_synthase_dom_sf"/>
</dbReference>
<proteinExistence type="inferred from homology"/>
<evidence type="ECO:0000256" key="1">
    <source>
        <dbReference type="ARBA" id="ARBA00023239"/>
    </source>
</evidence>
<dbReference type="PANTHER" id="PTHR35201:SF4">
    <property type="entry name" value="BETA-PINACENE SYNTHASE-RELATED"/>
    <property type="match status" value="1"/>
</dbReference>
<organism evidence="3 4">
    <name type="scientific">Actinomadura vinacea</name>
    <dbReference type="NCBI Taxonomy" id="115336"/>
    <lineage>
        <taxon>Bacteria</taxon>
        <taxon>Bacillati</taxon>
        <taxon>Actinomycetota</taxon>
        <taxon>Actinomycetes</taxon>
        <taxon>Streptosporangiales</taxon>
        <taxon>Thermomonosporaceae</taxon>
        <taxon>Actinomadura</taxon>
    </lineage>
</organism>
<dbReference type="Proteomes" id="UP001501231">
    <property type="component" value="Unassembled WGS sequence"/>
</dbReference>
<reference evidence="3 4" key="1">
    <citation type="journal article" date="2019" name="Int. J. Syst. Evol. Microbiol.">
        <title>The Global Catalogue of Microorganisms (GCM) 10K type strain sequencing project: providing services to taxonomists for standard genome sequencing and annotation.</title>
        <authorList>
            <consortium name="The Broad Institute Genomics Platform"/>
            <consortium name="The Broad Institute Genome Sequencing Center for Infectious Disease"/>
            <person name="Wu L."/>
            <person name="Ma J."/>
        </authorList>
    </citation>
    <scope>NUCLEOTIDE SEQUENCE [LARGE SCALE GENOMIC DNA]</scope>
    <source>
        <strain evidence="3 4">JCM 3325</strain>
    </source>
</reference>
<dbReference type="Gene3D" id="1.10.600.10">
    <property type="entry name" value="Farnesyl Diphosphate Synthase"/>
    <property type="match status" value="1"/>
</dbReference>
<evidence type="ECO:0000313" key="4">
    <source>
        <dbReference type="Proteomes" id="UP001501231"/>
    </source>
</evidence>
<dbReference type="PANTHER" id="PTHR35201">
    <property type="entry name" value="TERPENE SYNTHASE"/>
    <property type="match status" value="1"/>
</dbReference>
<keyword evidence="1 2" id="KW-0456">Lyase</keyword>
<dbReference type="Pfam" id="PF19086">
    <property type="entry name" value="Terpene_syn_C_2"/>
    <property type="match status" value="1"/>
</dbReference>
<comment type="caution">
    <text evidence="3">The sequence shown here is derived from an EMBL/GenBank/DDBJ whole genome shotgun (WGS) entry which is preliminary data.</text>
</comment>
<comment type="cofactor">
    <cofactor evidence="2">
        <name>Mg(2+)</name>
        <dbReference type="ChEBI" id="CHEBI:18420"/>
    </cofactor>
</comment>
<dbReference type="RefSeq" id="WP_344590960.1">
    <property type="nucleotide sequence ID" value="NZ_BAAARW010000015.1"/>
</dbReference>
<dbReference type="EC" id="4.2.3.-" evidence="2"/>
<name>A0ABN3JCQ8_9ACTN</name>
<sequence>MNTSLLLSLADRTAALAVPSAMHPDVWQLGERLDAWARGRGLVLGDPDTTPLGRARCERLAARLFPEAEPDRVELFARWLTWTFALDDTLDQATVSGSATAVQAVCDDLLRAIRRGHASPGARPLESTLVELWQDTAAGMSRDWRRRFLGHLEDHRRGCSEQAVFRRTRQMPTPEEYPALRRRAAGPFLYDLMEPVLGVELPPRPLALPAWQTLLEDTADVITWSNDLASYGREAVLGDVHNHVIVMAAAHGVDPSQSMRRVAERIAALADRLRESAETLRGTVDRLGLAEHDREAANQVIGVLLNAPRAHIDWLSESGRYSPPEGSSAGPSGHVGLRLDGLASLR</sequence>
<protein>
    <recommendedName>
        <fullName evidence="2">Terpene synthase</fullName>
        <ecNumber evidence="2">4.2.3.-</ecNumber>
    </recommendedName>
</protein>
<dbReference type="SUPFAM" id="SSF48576">
    <property type="entry name" value="Terpenoid synthases"/>
    <property type="match status" value="1"/>
</dbReference>
<dbReference type="SFLD" id="SFLDS00005">
    <property type="entry name" value="Isoprenoid_Synthase_Type_I"/>
    <property type="match status" value="1"/>
</dbReference>
<dbReference type="SFLD" id="SFLDG01020">
    <property type="entry name" value="Terpene_Cyclase_Like_2"/>
    <property type="match status" value="1"/>
</dbReference>
<gene>
    <name evidence="3" type="ORF">GCM10010191_42270</name>
</gene>
<keyword evidence="2" id="KW-0479">Metal-binding</keyword>
<keyword evidence="2" id="KW-0460">Magnesium</keyword>